<feature type="region of interest" description="Disordered" evidence="1">
    <location>
        <begin position="1"/>
        <end position="46"/>
    </location>
</feature>
<sequence>MSMSSPPTSPSNRSDRSGSTSPTRRRPRNNTHRSAVPPGFLVHKPKQTPISEMSVWELQNKYSKNAKILATSSATSSSYVQRITAEQAAIQEQLVEVHGMEVINTGLRNTRIIGDESETIDDVAMRTESRNPMGNAIDAKKRAVAKFGATAGPSHIGMLGMQEAIEIEQRAHVHDLQRKQRMEEKRMNHGYPMQNEVMSRQEREARIWAFMNYKPSESDLEDADEEDDEDEDPAGWFDDDQDDGRKGQNIVEPDEEDPESLHNIIRVMDPNQMHYNTFYEPRDDGD</sequence>
<evidence type="ECO:0000256" key="1">
    <source>
        <dbReference type="SAM" id="MobiDB-lite"/>
    </source>
</evidence>
<gene>
    <name evidence="2" type="ORF">J3R30DRAFT_3662729</name>
</gene>
<feature type="compositionally biased region" description="Low complexity" evidence="1">
    <location>
        <begin position="1"/>
        <end position="22"/>
    </location>
</feature>
<dbReference type="EMBL" id="JAOTPV010000043">
    <property type="protein sequence ID" value="KAJ4467547.1"/>
    <property type="molecule type" value="Genomic_DNA"/>
</dbReference>
<dbReference type="AlphaFoldDB" id="A0A9W8ZUU1"/>
<evidence type="ECO:0000313" key="3">
    <source>
        <dbReference type="Proteomes" id="UP001150266"/>
    </source>
</evidence>
<feature type="region of interest" description="Disordered" evidence="1">
    <location>
        <begin position="217"/>
        <end position="286"/>
    </location>
</feature>
<name>A0A9W8ZUU1_9AGAR</name>
<accession>A0A9W8ZUU1</accession>
<proteinExistence type="predicted"/>
<keyword evidence="3" id="KW-1185">Reference proteome</keyword>
<dbReference type="OrthoDB" id="68090at2759"/>
<comment type="caution">
    <text evidence="2">The sequence shown here is derived from an EMBL/GenBank/DDBJ whole genome shotgun (WGS) entry which is preliminary data.</text>
</comment>
<dbReference type="Proteomes" id="UP001150266">
    <property type="component" value="Unassembled WGS sequence"/>
</dbReference>
<organism evidence="2 3">
    <name type="scientific">Lentinula aciculospora</name>
    <dbReference type="NCBI Taxonomy" id="153920"/>
    <lineage>
        <taxon>Eukaryota</taxon>
        <taxon>Fungi</taxon>
        <taxon>Dikarya</taxon>
        <taxon>Basidiomycota</taxon>
        <taxon>Agaricomycotina</taxon>
        <taxon>Agaricomycetes</taxon>
        <taxon>Agaricomycetidae</taxon>
        <taxon>Agaricales</taxon>
        <taxon>Marasmiineae</taxon>
        <taxon>Omphalotaceae</taxon>
        <taxon>Lentinula</taxon>
    </lineage>
</organism>
<evidence type="ECO:0000313" key="2">
    <source>
        <dbReference type="EMBL" id="KAJ4467547.1"/>
    </source>
</evidence>
<feature type="compositionally biased region" description="Acidic residues" evidence="1">
    <location>
        <begin position="218"/>
        <end position="242"/>
    </location>
</feature>
<protein>
    <submittedName>
        <fullName evidence="2">Uncharacterized protein</fullName>
    </submittedName>
</protein>
<reference evidence="2" key="1">
    <citation type="submission" date="2022-08" db="EMBL/GenBank/DDBJ databases">
        <title>A Global Phylogenomic Analysis of the Shiitake Genus Lentinula.</title>
        <authorList>
            <consortium name="DOE Joint Genome Institute"/>
            <person name="Sierra-Patev S."/>
            <person name="Min B."/>
            <person name="Naranjo-Ortiz M."/>
            <person name="Looney B."/>
            <person name="Konkel Z."/>
            <person name="Slot J.C."/>
            <person name="Sakamoto Y."/>
            <person name="Steenwyk J.L."/>
            <person name="Rokas A."/>
            <person name="Carro J."/>
            <person name="Camarero S."/>
            <person name="Ferreira P."/>
            <person name="Molpeceres G."/>
            <person name="Ruiz-Duenas F.J."/>
            <person name="Serrano A."/>
            <person name="Henrissat B."/>
            <person name="Drula E."/>
            <person name="Hughes K.W."/>
            <person name="Mata J.L."/>
            <person name="Ishikawa N.K."/>
            <person name="Vargas-Isla R."/>
            <person name="Ushijima S."/>
            <person name="Smith C.A."/>
            <person name="Ahrendt S."/>
            <person name="Andreopoulos W."/>
            <person name="He G."/>
            <person name="Labutti K."/>
            <person name="Lipzen A."/>
            <person name="Ng V."/>
            <person name="Riley R."/>
            <person name="Sandor L."/>
            <person name="Barry K."/>
            <person name="Martinez A.T."/>
            <person name="Xiao Y."/>
            <person name="Gibbons J.G."/>
            <person name="Terashima K."/>
            <person name="Grigoriev I.V."/>
            <person name="Hibbett D.S."/>
        </authorList>
    </citation>
    <scope>NUCLEOTIDE SEQUENCE</scope>
    <source>
        <strain evidence="2">JLM2183</strain>
    </source>
</reference>